<reference evidence="2 3" key="1">
    <citation type="submission" date="2017-04" db="EMBL/GenBank/DDBJ databases">
        <title>Cronobacter sakazakii, ST83 Lineage Isolates.</title>
        <authorList>
            <person name="Chase H."/>
            <person name="Tall B."/>
            <person name="Gopinath G."/>
            <person name="Lehner A."/>
        </authorList>
    </citation>
    <scope>NUCLEOTIDE SEQUENCE [LARGE SCALE GENOMIC DNA]</scope>
    <source>
        <strain evidence="2 3">MOD1_Comp15</strain>
    </source>
</reference>
<feature type="transmembrane region" description="Helical" evidence="1">
    <location>
        <begin position="39"/>
        <end position="59"/>
    </location>
</feature>
<evidence type="ECO:0000313" key="2">
    <source>
        <dbReference type="EMBL" id="PUW05545.1"/>
    </source>
</evidence>
<comment type="caution">
    <text evidence="2">The sequence shown here is derived from an EMBL/GenBank/DDBJ whole genome shotgun (WGS) entry which is preliminary data.</text>
</comment>
<gene>
    <name evidence="2" type="ORF">B7T07_07495</name>
</gene>
<protein>
    <submittedName>
        <fullName evidence="2">Uncharacterized protein</fullName>
    </submittedName>
</protein>
<proteinExistence type="predicted"/>
<organism evidence="2 3">
    <name type="scientific">Cronobacter sakazakii</name>
    <name type="common">Enterobacter sakazakii</name>
    <dbReference type="NCBI Taxonomy" id="28141"/>
    <lineage>
        <taxon>Bacteria</taxon>
        <taxon>Pseudomonadati</taxon>
        <taxon>Pseudomonadota</taxon>
        <taxon>Gammaproteobacteria</taxon>
        <taxon>Enterobacterales</taxon>
        <taxon>Enterobacteriaceae</taxon>
        <taxon>Cronobacter</taxon>
    </lineage>
</organism>
<sequence length="63" mass="7076">MVKASDGVRYRCGVEGMKSATARECRPQARGSRRIRRNVGFLVSEQLIIFTVIFPDTFLKSVA</sequence>
<dbReference type="AlphaFoldDB" id="A0A2S9UBI2"/>
<name>A0A2S9UBI2_CROSK</name>
<evidence type="ECO:0000256" key="1">
    <source>
        <dbReference type="SAM" id="Phobius"/>
    </source>
</evidence>
<keyword evidence="1" id="KW-0812">Transmembrane</keyword>
<dbReference type="KEGG" id="csj:CSK29544_01602"/>
<evidence type="ECO:0000313" key="3">
    <source>
        <dbReference type="Proteomes" id="UP000244856"/>
    </source>
</evidence>
<accession>A0A2S9UBI2</accession>
<keyword evidence="1" id="KW-1133">Transmembrane helix</keyword>
<dbReference type="Proteomes" id="UP000244856">
    <property type="component" value="Unassembled WGS sequence"/>
</dbReference>
<dbReference type="EMBL" id="NCTU01000004">
    <property type="protein sequence ID" value="PUW05545.1"/>
    <property type="molecule type" value="Genomic_DNA"/>
</dbReference>
<keyword evidence="1" id="KW-0472">Membrane</keyword>